<keyword evidence="6" id="KW-0833">Ubl conjugation pathway</keyword>
<evidence type="ECO:0000313" key="11">
    <source>
        <dbReference type="EMBL" id="KAK9107568.1"/>
    </source>
</evidence>
<evidence type="ECO:0000313" key="12">
    <source>
        <dbReference type="Proteomes" id="UP001420932"/>
    </source>
</evidence>
<keyword evidence="7" id="KW-0862">Zinc</keyword>
<dbReference type="GO" id="GO:0061630">
    <property type="term" value="F:ubiquitin protein ligase activity"/>
    <property type="evidence" value="ECO:0007669"/>
    <property type="project" value="UniProtKB-EC"/>
</dbReference>
<dbReference type="Pfam" id="PF13639">
    <property type="entry name" value="zf-RING_2"/>
    <property type="match status" value="1"/>
</dbReference>
<evidence type="ECO:0000256" key="2">
    <source>
        <dbReference type="ARBA" id="ARBA00012483"/>
    </source>
</evidence>
<keyword evidence="12" id="KW-1185">Reference proteome</keyword>
<evidence type="ECO:0000256" key="8">
    <source>
        <dbReference type="PROSITE-ProRule" id="PRU00175"/>
    </source>
</evidence>
<evidence type="ECO:0000259" key="10">
    <source>
        <dbReference type="PROSITE" id="PS50089"/>
    </source>
</evidence>
<name>A0AAP0FHA1_9MAGN</name>
<dbReference type="GO" id="GO:0005737">
    <property type="term" value="C:cytoplasm"/>
    <property type="evidence" value="ECO:0007669"/>
    <property type="project" value="TreeGrafter"/>
</dbReference>
<feature type="region of interest" description="Disordered" evidence="9">
    <location>
        <begin position="170"/>
        <end position="193"/>
    </location>
</feature>
<organism evidence="11 12">
    <name type="scientific">Stephania yunnanensis</name>
    <dbReference type="NCBI Taxonomy" id="152371"/>
    <lineage>
        <taxon>Eukaryota</taxon>
        <taxon>Viridiplantae</taxon>
        <taxon>Streptophyta</taxon>
        <taxon>Embryophyta</taxon>
        <taxon>Tracheophyta</taxon>
        <taxon>Spermatophyta</taxon>
        <taxon>Magnoliopsida</taxon>
        <taxon>Ranunculales</taxon>
        <taxon>Menispermaceae</taxon>
        <taxon>Menispermoideae</taxon>
        <taxon>Cissampelideae</taxon>
        <taxon>Stephania</taxon>
    </lineage>
</organism>
<dbReference type="PROSITE" id="PS50089">
    <property type="entry name" value="ZF_RING_2"/>
    <property type="match status" value="1"/>
</dbReference>
<dbReference type="PANTHER" id="PTHR15710:SF132">
    <property type="entry name" value="E3 UBIQUITIN-PROTEIN LIGASE MPSR1"/>
    <property type="match status" value="1"/>
</dbReference>
<dbReference type="GO" id="GO:0016567">
    <property type="term" value="P:protein ubiquitination"/>
    <property type="evidence" value="ECO:0007669"/>
    <property type="project" value="TreeGrafter"/>
</dbReference>
<dbReference type="Gene3D" id="3.30.40.10">
    <property type="entry name" value="Zinc/RING finger domain, C3HC4 (zinc finger)"/>
    <property type="match status" value="1"/>
</dbReference>
<reference evidence="11 12" key="1">
    <citation type="submission" date="2024-01" db="EMBL/GenBank/DDBJ databases">
        <title>Genome assemblies of Stephania.</title>
        <authorList>
            <person name="Yang L."/>
        </authorList>
    </citation>
    <scope>NUCLEOTIDE SEQUENCE [LARGE SCALE GENOMIC DNA]</scope>
    <source>
        <strain evidence="11">YNDBR</strain>
        <tissue evidence="11">Leaf</tissue>
    </source>
</reference>
<evidence type="ECO:0000256" key="9">
    <source>
        <dbReference type="SAM" id="MobiDB-lite"/>
    </source>
</evidence>
<evidence type="ECO:0000256" key="5">
    <source>
        <dbReference type="ARBA" id="ARBA00022771"/>
    </source>
</evidence>
<dbReference type="SMART" id="SM00184">
    <property type="entry name" value="RING"/>
    <property type="match status" value="1"/>
</dbReference>
<dbReference type="InterPro" id="IPR001841">
    <property type="entry name" value="Znf_RING"/>
</dbReference>
<accession>A0AAP0FHA1</accession>
<dbReference type="AlphaFoldDB" id="A0AAP0FHA1"/>
<dbReference type="Proteomes" id="UP001420932">
    <property type="component" value="Unassembled WGS sequence"/>
</dbReference>
<comment type="catalytic activity">
    <reaction evidence="1">
        <text>S-ubiquitinyl-[E2 ubiquitin-conjugating enzyme]-L-cysteine + [acceptor protein]-L-lysine = [E2 ubiquitin-conjugating enzyme]-L-cysteine + N(6)-ubiquitinyl-[acceptor protein]-L-lysine.</text>
        <dbReference type="EC" id="2.3.2.27"/>
    </reaction>
</comment>
<dbReference type="GO" id="GO:0008270">
    <property type="term" value="F:zinc ion binding"/>
    <property type="evidence" value="ECO:0007669"/>
    <property type="project" value="UniProtKB-KW"/>
</dbReference>
<evidence type="ECO:0000256" key="1">
    <source>
        <dbReference type="ARBA" id="ARBA00000900"/>
    </source>
</evidence>
<dbReference type="InterPro" id="IPR013083">
    <property type="entry name" value="Znf_RING/FYVE/PHD"/>
</dbReference>
<protein>
    <recommendedName>
        <fullName evidence="2">RING-type E3 ubiquitin transferase</fullName>
        <ecNumber evidence="2">2.3.2.27</ecNumber>
    </recommendedName>
</protein>
<evidence type="ECO:0000256" key="4">
    <source>
        <dbReference type="ARBA" id="ARBA00022723"/>
    </source>
</evidence>
<evidence type="ECO:0000256" key="3">
    <source>
        <dbReference type="ARBA" id="ARBA00022679"/>
    </source>
</evidence>
<keyword evidence="4" id="KW-0479">Metal-binding</keyword>
<evidence type="ECO:0000256" key="7">
    <source>
        <dbReference type="ARBA" id="ARBA00022833"/>
    </source>
</evidence>
<dbReference type="PANTHER" id="PTHR15710">
    <property type="entry name" value="E3 UBIQUITIN-PROTEIN LIGASE PRAJA"/>
    <property type="match status" value="1"/>
</dbReference>
<keyword evidence="3" id="KW-0808">Transferase</keyword>
<proteinExistence type="predicted"/>
<dbReference type="SUPFAM" id="SSF57850">
    <property type="entry name" value="RING/U-box"/>
    <property type="match status" value="1"/>
</dbReference>
<dbReference type="EMBL" id="JBBNAF010000010">
    <property type="protein sequence ID" value="KAK9107568.1"/>
    <property type="molecule type" value="Genomic_DNA"/>
</dbReference>
<gene>
    <name evidence="11" type="ORF">Syun_023579</name>
</gene>
<dbReference type="FunFam" id="3.30.40.10:FF:000127">
    <property type="entry name" value="E3 ubiquitin-protein ligase RNF181"/>
    <property type="match status" value="1"/>
</dbReference>
<comment type="caution">
    <text evidence="11">The sequence shown here is derived from an EMBL/GenBank/DDBJ whole genome shotgun (WGS) entry which is preliminary data.</text>
</comment>
<feature type="domain" description="RING-type" evidence="10">
    <location>
        <begin position="106"/>
        <end position="147"/>
    </location>
</feature>
<sequence>MASETNTPPPPSTFLEQLINSRNRNLSFFLPLVLGVSNSSRQSEYHPDPERIILINPITQGMIVIEGASNLESLLQNASLKQGVPPASKSSIESMPRIPITGDEECSICLDGWEIGGEAREMPCKHSFHSNCIEKWLGIHGSCPVCRFEMPVDEGEPKKRPSSEIWVSFSWSSSGRRDPASGEGSVNGGEEGS</sequence>
<keyword evidence="5 8" id="KW-0863">Zinc-finger</keyword>
<evidence type="ECO:0000256" key="6">
    <source>
        <dbReference type="ARBA" id="ARBA00022786"/>
    </source>
</evidence>
<dbReference type="EC" id="2.3.2.27" evidence="2"/>